<dbReference type="InterPro" id="IPR043502">
    <property type="entry name" value="DNA/RNA_pol_sf"/>
</dbReference>
<evidence type="ECO:0000256" key="9">
    <source>
        <dbReference type="ARBA" id="ARBA00022842"/>
    </source>
</evidence>
<keyword evidence="16" id="KW-1185">Reference proteome</keyword>
<evidence type="ECO:0000256" key="2">
    <source>
        <dbReference type="ARBA" id="ARBA00010945"/>
    </source>
</evidence>
<keyword evidence="4 13" id="KW-0808">Transferase</keyword>
<dbReference type="InterPro" id="IPR036775">
    <property type="entry name" value="DNA_pol_Y-fam_lit_finger_sf"/>
</dbReference>
<dbReference type="EC" id="2.7.7.7" evidence="13"/>
<dbReference type="GO" id="GO:0000287">
    <property type="term" value="F:magnesium ion binding"/>
    <property type="evidence" value="ECO:0007669"/>
    <property type="project" value="UniProtKB-UniRule"/>
</dbReference>
<dbReference type="SUPFAM" id="SSF56672">
    <property type="entry name" value="DNA/RNA polymerases"/>
    <property type="match status" value="1"/>
</dbReference>
<dbReference type="GO" id="GO:0042276">
    <property type="term" value="P:error-prone translesion synthesis"/>
    <property type="evidence" value="ECO:0007669"/>
    <property type="project" value="TreeGrafter"/>
</dbReference>
<evidence type="ECO:0000256" key="6">
    <source>
        <dbReference type="ARBA" id="ARBA00022705"/>
    </source>
</evidence>
<evidence type="ECO:0000256" key="1">
    <source>
        <dbReference type="ARBA" id="ARBA00004496"/>
    </source>
</evidence>
<dbReference type="PROSITE" id="PS50173">
    <property type="entry name" value="UMUC"/>
    <property type="match status" value="1"/>
</dbReference>
<dbReference type="GO" id="GO:0006281">
    <property type="term" value="P:DNA repair"/>
    <property type="evidence" value="ECO:0007669"/>
    <property type="project" value="UniProtKB-UniRule"/>
</dbReference>
<dbReference type="InterPro" id="IPR053848">
    <property type="entry name" value="IMS_HHH_1"/>
</dbReference>
<evidence type="ECO:0000256" key="11">
    <source>
        <dbReference type="ARBA" id="ARBA00023204"/>
    </source>
</evidence>
<feature type="binding site" evidence="13">
    <location>
        <position position="9"/>
    </location>
    <ligand>
        <name>Mg(2+)</name>
        <dbReference type="ChEBI" id="CHEBI:18420"/>
    </ligand>
</feature>
<keyword evidence="9 13" id="KW-0460">Magnesium</keyword>
<accession>A0A364K5K8</accession>
<dbReference type="GO" id="GO:0003684">
    <property type="term" value="F:damaged DNA binding"/>
    <property type="evidence" value="ECO:0007669"/>
    <property type="project" value="InterPro"/>
</dbReference>
<comment type="catalytic activity">
    <reaction evidence="12 13">
        <text>DNA(n) + a 2'-deoxyribonucleoside 5'-triphosphate = DNA(n+1) + diphosphate</text>
        <dbReference type="Rhea" id="RHEA:22508"/>
        <dbReference type="Rhea" id="RHEA-COMP:17339"/>
        <dbReference type="Rhea" id="RHEA-COMP:17340"/>
        <dbReference type="ChEBI" id="CHEBI:33019"/>
        <dbReference type="ChEBI" id="CHEBI:61560"/>
        <dbReference type="ChEBI" id="CHEBI:173112"/>
        <dbReference type="EC" id="2.7.7.7"/>
    </reaction>
</comment>
<comment type="subunit">
    <text evidence="13">Monomer.</text>
</comment>
<dbReference type="InterPro" id="IPR050116">
    <property type="entry name" value="DNA_polymerase-Y"/>
</dbReference>
<evidence type="ECO:0000256" key="7">
    <source>
        <dbReference type="ARBA" id="ARBA00022723"/>
    </source>
</evidence>
<evidence type="ECO:0000256" key="12">
    <source>
        <dbReference type="ARBA" id="ARBA00049244"/>
    </source>
</evidence>
<feature type="site" description="Substrate discrimination" evidence="13">
    <location>
        <position position="14"/>
    </location>
</feature>
<keyword evidence="8 13" id="KW-0227">DNA damage</keyword>
<evidence type="ECO:0000256" key="8">
    <source>
        <dbReference type="ARBA" id="ARBA00022763"/>
    </source>
</evidence>
<dbReference type="Pfam" id="PF00817">
    <property type="entry name" value="IMS"/>
    <property type="match status" value="1"/>
</dbReference>
<dbReference type="CDD" id="cd01700">
    <property type="entry name" value="PolY_Pol_V_umuC"/>
    <property type="match status" value="1"/>
</dbReference>
<comment type="similarity">
    <text evidence="2 13">Belongs to the DNA polymerase type-Y family.</text>
</comment>
<dbReference type="HAMAP" id="MF_01113">
    <property type="entry name" value="DNApol_IV"/>
    <property type="match status" value="1"/>
</dbReference>
<dbReference type="Gene3D" id="3.30.70.270">
    <property type="match status" value="1"/>
</dbReference>
<keyword evidence="6 13" id="KW-0235">DNA replication</keyword>
<dbReference type="EMBL" id="QJKK01000003">
    <property type="protein sequence ID" value="RAL25599.1"/>
    <property type="molecule type" value="Genomic_DNA"/>
</dbReference>
<keyword evidence="5 13" id="KW-0548">Nucleotidyltransferase</keyword>
<dbReference type="Proteomes" id="UP000251213">
    <property type="component" value="Unassembled WGS sequence"/>
</dbReference>
<dbReference type="GO" id="GO:0006261">
    <property type="term" value="P:DNA-templated DNA replication"/>
    <property type="evidence" value="ECO:0007669"/>
    <property type="project" value="UniProtKB-UniRule"/>
</dbReference>
<reference evidence="15 16" key="2">
    <citation type="submission" date="2018-06" db="EMBL/GenBank/DDBJ databases">
        <authorList>
            <person name="Zhirakovskaya E."/>
        </authorList>
    </citation>
    <scope>NUCLEOTIDE SEQUENCE [LARGE SCALE GENOMIC DNA]</scope>
    <source>
        <strain evidence="15 16">FBKL4.011</strain>
    </source>
</reference>
<proteinExistence type="inferred from homology"/>
<evidence type="ECO:0000313" key="15">
    <source>
        <dbReference type="EMBL" id="RAL25599.1"/>
    </source>
</evidence>
<feature type="active site" evidence="13">
    <location>
        <position position="106"/>
    </location>
</feature>
<evidence type="ECO:0000256" key="4">
    <source>
        <dbReference type="ARBA" id="ARBA00022679"/>
    </source>
</evidence>
<reference evidence="15 16" key="1">
    <citation type="submission" date="2018-06" db="EMBL/GenBank/DDBJ databases">
        <title>Thermoflavimicrobium daqus sp. nov., a thermophilic microbe isolated from Moutai-flavour Daqu.</title>
        <authorList>
            <person name="Wang X."/>
            <person name="Zhou H."/>
        </authorList>
    </citation>
    <scope>NUCLEOTIDE SEQUENCE [LARGE SCALE GENOMIC DNA]</scope>
    <source>
        <strain evidence="15 16">FBKL4.011</strain>
    </source>
</reference>
<feature type="binding site" evidence="13">
    <location>
        <position position="105"/>
    </location>
    <ligand>
        <name>Mg(2+)</name>
        <dbReference type="ChEBI" id="CHEBI:18420"/>
    </ligand>
</feature>
<keyword evidence="7 13" id="KW-0479">Metal-binding</keyword>
<evidence type="ECO:0000313" key="16">
    <source>
        <dbReference type="Proteomes" id="UP000251213"/>
    </source>
</evidence>
<dbReference type="InterPro" id="IPR001126">
    <property type="entry name" value="UmuC"/>
</dbReference>
<keyword evidence="11 13" id="KW-0234">DNA repair</keyword>
<dbReference type="NCBIfam" id="NF002848">
    <property type="entry name" value="PRK03103.1"/>
    <property type="match status" value="1"/>
</dbReference>
<dbReference type="Pfam" id="PF11799">
    <property type="entry name" value="IMS_C"/>
    <property type="match status" value="1"/>
</dbReference>
<dbReference type="Gene3D" id="3.40.1170.60">
    <property type="match status" value="1"/>
</dbReference>
<comment type="subcellular location">
    <subcellularLocation>
        <location evidence="1 13">Cytoplasm</location>
    </subcellularLocation>
</comment>
<dbReference type="InterPro" id="IPR017961">
    <property type="entry name" value="DNA_pol_Y-fam_little_finger"/>
</dbReference>
<keyword evidence="13" id="KW-0239">DNA-directed DNA polymerase</keyword>
<evidence type="ECO:0000259" key="14">
    <source>
        <dbReference type="PROSITE" id="PS50173"/>
    </source>
</evidence>
<organism evidence="15 16">
    <name type="scientific">Thermoflavimicrobium daqui</name>
    <dbReference type="NCBI Taxonomy" id="2137476"/>
    <lineage>
        <taxon>Bacteria</taxon>
        <taxon>Bacillati</taxon>
        <taxon>Bacillota</taxon>
        <taxon>Bacilli</taxon>
        <taxon>Bacillales</taxon>
        <taxon>Thermoactinomycetaceae</taxon>
        <taxon>Thermoflavimicrobium</taxon>
    </lineage>
</organism>
<comment type="caution">
    <text evidence="15">The sequence shown here is derived from an EMBL/GenBank/DDBJ whole genome shotgun (WGS) entry which is preliminary data.</text>
</comment>
<gene>
    <name evidence="15" type="primary">polYB</name>
    <name evidence="13" type="synonym">dinB</name>
    <name evidence="15" type="synonym">yqjW</name>
    <name evidence="15" type="ORF">DL897_05840</name>
</gene>
<evidence type="ECO:0000256" key="5">
    <source>
        <dbReference type="ARBA" id="ARBA00022695"/>
    </source>
</evidence>
<dbReference type="Gene3D" id="1.10.150.20">
    <property type="entry name" value="5' to 3' exonuclease, C-terminal subdomain"/>
    <property type="match status" value="1"/>
</dbReference>
<keyword evidence="10 13" id="KW-0238">DNA-binding</keyword>
<sequence>MDSVIFLVDIQSFYASIEKAQNPSLQYRPVVVSGDPKRRSGIILAACPIAKSYGIKNADTLWEAEQKCPQLVVIRPRMQLYLDISIQLTKILERFSDQVEPYSIDEQFIDVGGSEKLFGPPLVIAQKIQQAIWEEHHLYARIGIGPNKVLAKMACDHFAKKNKQGIFWLTTANFQEHLWPLPIENMFGVGRRMSRNLRQMGIRTIGGLAHFPIELLKKRFGINGNVLWMTANGIDLSPVSTHSFDHQKAIGHHMTLPRDYRTAEEIRVILLELCEEVCRRARTHHLLGKTLHVSCRGADFEIPTGFHRQITLADFTNQTMVLFKQAWQLFLRYWNEQAIRSLGIQLSKLIPDNLIQFSLFENENKQIKIGYVMDDIKKRFGDTAILRAISLTSAGQAIERSQKIGGHYK</sequence>
<dbReference type="InterPro" id="IPR022880">
    <property type="entry name" value="DNApol_IV"/>
</dbReference>
<dbReference type="GO" id="GO:0009432">
    <property type="term" value="P:SOS response"/>
    <property type="evidence" value="ECO:0007669"/>
    <property type="project" value="TreeGrafter"/>
</dbReference>
<dbReference type="SUPFAM" id="SSF100879">
    <property type="entry name" value="Lesion bypass DNA polymerase (Y-family), little finger domain"/>
    <property type="match status" value="1"/>
</dbReference>
<dbReference type="PANTHER" id="PTHR11076:SF35">
    <property type="entry name" value="DNA REPAIR PROTEIN HOMOLOG YOBH"/>
    <property type="match status" value="1"/>
</dbReference>
<feature type="domain" description="UmuC" evidence="14">
    <location>
        <begin position="5"/>
        <end position="190"/>
    </location>
</feature>
<keyword evidence="13" id="KW-0515">Mutator protein</keyword>
<dbReference type="PANTHER" id="PTHR11076">
    <property type="entry name" value="DNA REPAIR POLYMERASE UMUC / TRANSFERASE FAMILY MEMBER"/>
    <property type="match status" value="1"/>
</dbReference>
<comment type="function">
    <text evidence="13">Poorly processive, error-prone DNA polymerase involved in untargeted mutagenesis. Copies undamaged DNA at stalled replication forks, which arise in vivo from mismatched or misaligned primer ends. These misaligned primers can be extended by PolIV. Exhibits no 3'-5' exonuclease (proofreading) activity. May be involved in translesional synthesis, in conjunction with the beta clamp from PolIII.</text>
</comment>
<dbReference type="Gene3D" id="3.30.1490.100">
    <property type="entry name" value="DNA polymerase, Y-family, little finger domain"/>
    <property type="match status" value="1"/>
</dbReference>
<dbReference type="OrthoDB" id="9808813at2"/>
<comment type="cofactor">
    <cofactor evidence="13">
        <name>Mg(2+)</name>
        <dbReference type="ChEBI" id="CHEBI:18420"/>
    </cofactor>
    <text evidence="13">Binds 2 magnesium ions per subunit.</text>
</comment>
<keyword evidence="3 13" id="KW-0963">Cytoplasm</keyword>
<protein>
    <recommendedName>
        <fullName evidence="13">DNA polymerase IV</fullName>
        <shortName evidence="13">Pol IV</shortName>
        <ecNumber evidence="13">2.7.7.7</ecNumber>
    </recommendedName>
</protein>
<dbReference type="GO" id="GO:0003887">
    <property type="term" value="F:DNA-directed DNA polymerase activity"/>
    <property type="evidence" value="ECO:0007669"/>
    <property type="project" value="UniProtKB-UniRule"/>
</dbReference>
<dbReference type="AlphaFoldDB" id="A0A364K5K8"/>
<name>A0A364K5K8_9BACL</name>
<dbReference type="GO" id="GO:0005829">
    <property type="term" value="C:cytosol"/>
    <property type="evidence" value="ECO:0007669"/>
    <property type="project" value="TreeGrafter"/>
</dbReference>
<evidence type="ECO:0000256" key="3">
    <source>
        <dbReference type="ARBA" id="ARBA00022490"/>
    </source>
</evidence>
<evidence type="ECO:0000256" key="13">
    <source>
        <dbReference type="HAMAP-Rule" id="MF_01113"/>
    </source>
</evidence>
<dbReference type="Pfam" id="PF21999">
    <property type="entry name" value="IMS_HHH_1"/>
    <property type="match status" value="1"/>
</dbReference>
<evidence type="ECO:0000256" key="10">
    <source>
        <dbReference type="ARBA" id="ARBA00023125"/>
    </source>
</evidence>
<dbReference type="InterPro" id="IPR043128">
    <property type="entry name" value="Rev_trsase/Diguanyl_cyclase"/>
</dbReference>